<dbReference type="PANTHER" id="PTHR42706:SF1">
    <property type="entry name" value="FORMYLTETRAHYDROFOLATE DEFORMYLASE 2, MITOCHONDRIAL"/>
    <property type="match status" value="1"/>
</dbReference>
<evidence type="ECO:0000256" key="4">
    <source>
        <dbReference type="NCBIfam" id="TIGR00655"/>
    </source>
</evidence>
<comment type="pathway">
    <text evidence="3">Purine metabolism; IMP biosynthesis via de novo pathway; formate from 10-formyl-5,6,7,8-tetrahydrofolate: step 1/1.</text>
</comment>
<dbReference type="NCBIfam" id="NF004684">
    <property type="entry name" value="PRK06027.1"/>
    <property type="match status" value="1"/>
</dbReference>
<dbReference type="OrthoDB" id="9806170at2"/>
<protein>
    <recommendedName>
        <fullName evidence="3 4">Formyltetrahydrofolate deformylase</fullName>
        <ecNumber evidence="3 4">3.5.1.10</ecNumber>
    </recommendedName>
    <alternativeName>
        <fullName evidence="3">Formyl-FH(4) hydrolase</fullName>
    </alternativeName>
</protein>
<keyword evidence="1 3" id="KW-0554">One-carbon metabolism</keyword>
<dbReference type="SUPFAM" id="SSF55021">
    <property type="entry name" value="ACT-like"/>
    <property type="match status" value="1"/>
</dbReference>
<keyword evidence="2 3" id="KW-0378">Hydrolase</keyword>
<gene>
    <name evidence="3" type="primary">purU</name>
    <name evidence="6" type="ORF">ATO12_22315</name>
</gene>
<evidence type="ECO:0000259" key="5">
    <source>
        <dbReference type="PROSITE" id="PS51671"/>
    </source>
</evidence>
<dbReference type="GO" id="GO:0006730">
    <property type="term" value="P:one-carbon metabolic process"/>
    <property type="evidence" value="ECO:0007669"/>
    <property type="project" value="UniProtKB-KW"/>
</dbReference>
<dbReference type="SUPFAM" id="SSF53328">
    <property type="entry name" value="Formyltransferase"/>
    <property type="match status" value="1"/>
</dbReference>
<comment type="caution">
    <text evidence="3">Lacks conserved residue(s) required for the propagation of feature annotation.</text>
</comment>
<dbReference type="CDD" id="cd08648">
    <property type="entry name" value="FMT_core_Formyl-FH4-Hydrolase_C"/>
    <property type="match status" value="1"/>
</dbReference>
<accession>A0A023BS98</accession>
<dbReference type="GO" id="GO:0008864">
    <property type="term" value="F:formyltetrahydrofolate deformylase activity"/>
    <property type="evidence" value="ECO:0007669"/>
    <property type="project" value="UniProtKB-UniRule"/>
</dbReference>
<dbReference type="PIRSF" id="PIRSF036480">
    <property type="entry name" value="FormyFH4_hydr"/>
    <property type="match status" value="1"/>
</dbReference>
<dbReference type="PANTHER" id="PTHR42706">
    <property type="entry name" value="FORMYLTETRAHYDROFOLATE DEFORMYLASE"/>
    <property type="match status" value="1"/>
</dbReference>
<dbReference type="STRING" id="1317122.ATO12_22315"/>
<evidence type="ECO:0000313" key="7">
    <source>
        <dbReference type="Proteomes" id="UP000023541"/>
    </source>
</evidence>
<evidence type="ECO:0000256" key="3">
    <source>
        <dbReference type="HAMAP-Rule" id="MF_01927"/>
    </source>
</evidence>
<dbReference type="CDD" id="cd04875">
    <property type="entry name" value="ACT_F4HF-DF"/>
    <property type="match status" value="1"/>
</dbReference>
<dbReference type="AlphaFoldDB" id="A0A023BS98"/>
<dbReference type="InterPro" id="IPR002376">
    <property type="entry name" value="Formyl_transf_N"/>
</dbReference>
<dbReference type="Proteomes" id="UP000023541">
    <property type="component" value="Unassembled WGS sequence"/>
</dbReference>
<feature type="domain" description="ACT" evidence="5">
    <location>
        <begin position="5"/>
        <end position="89"/>
    </location>
</feature>
<name>A0A023BS98_9FLAO</name>
<comment type="function">
    <text evidence="3">Catalyzes the hydrolysis of 10-formyltetrahydrofolate (formyl-FH4) to formate and tetrahydrofolate (FH4).</text>
</comment>
<sequence length="284" mass="33144">MKKTTLLINCPDRKGIIATVTNFILAKKGNTIYIEQHVDRELKEFFMRLECEFDEDEEKLALFKESFTTHVAENYNMHWEMYNAEKKPRMALFVSKYNHCLYDILGRYASGELKVHIPIIISNHEDLKPIADAFDIPFKYIPVTTDTKRQAETQQIELLKEYKIDFIVLARYMQIISSDFIDQFPYKIINIHRSFLPAFPGTKPYHSAYERGVKIIGATSHYVTSDPEGGPIIEQEIARVSHIHNADDFMLKGRDLEKIVLSRAIKHHLERKLLVYNNKTVVFS</sequence>
<dbReference type="NCBIfam" id="TIGR00655">
    <property type="entry name" value="PurU"/>
    <property type="match status" value="1"/>
</dbReference>
<dbReference type="EMBL" id="AQRA01000007">
    <property type="protein sequence ID" value="EZH72865.1"/>
    <property type="molecule type" value="Genomic_DNA"/>
</dbReference>
<dbReference type="Gene3D" id="3.40.50.170">
    <property type="entry name" value="Formyl transferase, N-terminal domain"/>
    <property type="match status" value="1"/>
</dbReference>
<dbReference type="HAMAP" id="MF_01927">
    <property type="entry name" value="PurU"/>
    <property type="match status" value="1"/>
</dbReference>
<dbReference type="Gene3D" id="3.30.70.260">
    <property type="match status" value="1"/>
</dbReference>
<dbReference type="InterPro" id="IPR045865">
    <property type="entry name" value="ACT-like_dom_sf"/>
</dbReference>
<evidence type="ECO:0000256" key="1">
    <source>
        <dbReference type="ARBA" id="ARBA00022563"/>
    </source>
</evidence>
<dbReference type="PRINTS" id="PR01575">
    <property type="entry name" value="FFH4HYDRLASE"/>
</dbReference>
<comment type="similarity">
    <text evidence="3">Belongs to the PurU family.</text>
</comment>
<proteinExistence type="inferred from homology"/>
<evidence type="ECO:0000313" key="6">
    <source>
        <dbReference type="EMBL" id="EZH72865.1"/>
    </source>
</evidence>
<dbReference type="Pfam" id="PF00551">
    <property type="entry name" value="Formyl_trans_N"/>
    <property type="match status" value="1"/>
</dbReference>
<evidence type="ECO:0000256" key="2">
    <source>
        <dbReference type="ARBA" id="ARBA00022801"/>
    </source>
</evidence>
<dbReference type="GO" id="GO:0006189">
    <property type="term" value="P:'de novo' IMP biosynthetic process"/>
    <property type="evidence" value="ECO:0007669"/>
    <property type="project" value="UniProtKB-UniRule"/>
</dbReference>
<dbReference type="InterPro" id="IPR004810">
    <property type="entry name" value="PurU"/>
</dbReference>
<dbReference type="eggNOG" id="COG0788">
    <property type="taxonomic scope" value="Bacteria"/>
</dbReference>
<dbReference type="InterPro" id="IPR041729">
    <property type="entry name" value="Formyl-FH4-Hydrolase_C"/>
</dbReference>
<reference evidence="6 7" key="1">
    <citation type="submission" date="2014-04" db="EMBL/GenBank/DDBJ databases">
        <title>Aquimarina sp. 22II-S11-z7 Genome Sequencing.</title>
        <authorList>
            <person name="Lai Q."/>
        </authorList>
    </citation>
    <scope>NUCLEOTIDE SEQUENCE [LARGE SCALE GENOMIC DNA]</scope>
    <source>
        <strain evidence="6 7">22II-S11-z7</strain>
    </source>
</reference>
<dbReference type="InterPro" id="IPR036477">
    <property type="entry name" value="Formyl_transf_N_sf"/>
</dbReference>
<dbReference type="RefSeq" id="WP_034244302.1">
    <property type="nucleotide sequence ID" value="NZ_AQRA01000007.1"/>
</dbReference>
<dbReference type="PROSITE" id="PS51671">
    <property type="entry name" value="ACT"/>
    <property type="match status" value="1"/>
</dbReference>
<dbReference type="EC" id="3.5.1.10" evidence="3 4"/>
<dbReference type="InterPro" id="IPR044074">
    <property type="entry name" value="PurU_ACT"/>
</dbReference>
<comment type="catalytic activity">
    <reaction evidence="3">
        <text>(6R)-10-formyltetrahydrofolate + H2O = (6S)-5,6,7,8-tetrahydrofolate + formate + H(+)</text>
        <dbReference type="Rhea" id="RHEA:19833"/>
        <dbReference type="ChEBI" id="CHEBI:15377"/>
        <dbReference type="ChEBI" id="CHEBI:15378"/>
        <dbReference type="ChEBI" id="CHEBI:15740"/>
        <dbReference type="ChEBI" id="CHEBI:57453"/>
        <dbReference type="ChEBI" id="CHEBI:195366"/>
        <dbReference type="EC" id="3.5.1.10"/>
    </reaction>
</comment>
<dbReference type="InterPro" id="IPR002912">
    <property type="entry name" value="ACT_dom"/>
</dbReference>
<dbReference type="UniPathway" id="UPA00074">
    <property type="reaction ID" value="UER00170"/>
</dbReference>
<keyword evidence="7" id="KW-1185">Reference proteome</keyword>
<organism evidence="6 7">
    <name type="scientific">Aquimarina atlantica</name>
    <dbReference type="NCBI Taxonomy" id="1317122"/>
    <lineage>
        <taxon>Bacteria</taxon>
        <taxon>Pseudomonadati</taxon>
        <taxon>Bacteroidota</taxon>
        <taxon>Flavobacteriia</taxon>
        <taxon>Flavobacteriales</taxon>
        <taxon>Flavobacteriaceae</taxon>
        <taxon>Aquimarina</taxon>
    </lineage>
</organism>
<keyword evidence="3" id="KW-0658">Purine biosynthesis</keyword>
<comment type="caution">
    <text evidence="6">The sequence shown here is derived from an EMBL/GenBank/DDBJ whole genome shotgun (WGS) entry which is preliminary data.</text>
</comment>